<evidence type="ECO:0000313" key="1">
    <source>
        <dbReference type="EMBL" id="CDZ76796.1"/>
    </source>
</evidence>
<organism evidence="1 2">
    <name type="scientific">Legionella massiliensis</name>
    <dbReference type="NCBI Taxonomy" id="1034943"/>
    <lineage>
        <taxon>Bacteria</taxon>
        <taxon>Pseudomonadati</taxon>
        <taxon>Pseudomonadota</taxon>
        <taxon>Gammaproteobacteria</taxon>
        <taxon>Legionellales</taxon>
        <taxon>Legionellaceae</taxon>
        <taxon>Legionella</taxon>
    </lineage>
</organism>
<proteinExistence type="predicted"/>
<keyword evidence="2" id="KW-1185">Reference proteome</keyword>
<dbReference type="EMBL" id="CCSB01000001">
    <property type="protein sequence ID" value="CDZ76796.1"/>
    <property type="molecule type" value="Genomic_DNA"/>
</dbReference>
<dbReference type="Proteomes" id="UP000044071">
    <property type="component" value="Unassembled WGS sequence"/>
</dbReference>
<sequence>MIFVTIKNPCSLLFAEVAHVNTVKEATLNQSARYFIVNNLFLDKNPHQYWGLKSSQPKTYAKVKTGAI</sequence>
<dbReference type="AlphaFoldDB" id="A0A078KUS1"/>
<gene>
    <name evidence="1" type="ORF">BN59_01072</name>
</gene>
<evidence type="ECO:0000313" key="2">
    <source>
        <dbReference type="Proteomes" id="UP000044071"/>
    </source>
</evidence>
<dbReference type="STRING" id="1034943.BN59_01072"/>
<reference evidence="1 2" key="1">
    <citation type="submission" date="2014-06" db="EMBL/GenBank/DDBJ databases">
        <authorList>
            <person name="Urmite Genomes Urmite Genomes"/>
        </authorList>
    </citation>
    <scope>NUCLEOTIDE SEQUENCE [LARGE SCALE GENOMIC DNA]</scope>
</reference>
<accession>A0A078KUS1</accession>
<name>A0A078KUS1_9GAMM</name>
<protein>
    <submittedName>
        <fullName evidence="1">Uncharacterized protein</fullName>
    </submittedName>
</protein>